<keyword evidence="9" id="KW-1185">Reference proteome</keyword>
<dbReference type="RefSeq" id="WP_019347172.1">
    <property type="nucleotide sequence ID" value="NZ_LFOD01000063.1"/>
</dbReference>
<dbReference type="EMBL" id="LZHX01000056">
    <property type="protein sequence ID" value="OBF19956.1"/>
    <property type="molecule type" value="Genomic_DNA"/>
</dbReference>
<evidence type="ECO:0000256" key="1">
    <source>
        <dbReference type="SAM" id="SignalP"/>
    </source>
</evidence>
<dbReference type="EMBL" id="LFOD01000063">
    <property type="protein sequence ID" value="KMV13975.1"/>
    <property type="molecule type" value="Genomic_DNA"/>
</dbReference>
<feature type="chain" id="PRO_5044544343" description="PASTA domain-containing protein" evidence="1">
    <location>
        <begin position="27"/>
        <end position="107"/>
    </location>
</feature>
<keyword evidence="1" id="KW-0732">Signal</keyword>
<evidence type="ECO:0000313" key="2">
    <source>
        <dbReference type="EMBL" id="CQD25108.1"/>
    </source>
</evidence>
<evidence type="ECO:0008006" key="10">
    <source>
        <dbReference type="Google" id="ProtNLM"/>
    </source>
</evidence>
<evidence type="ECO:0000313" key="4">
    <source>
        <dbReference type="EMBL" id="OBF19956.1"/>
    </source>
</evidence>
<dbReference type="Proteomes" id="UP000093779">
    <property type="component" value="Unassembled WGS sequence"/>
</dbReference>
<evidence type="ECO:0000313" key="5">
    <source>
        <dbReference type="EMBL" id="ORV21698.1"/>
    </source>
</evidence>
<reference evidence="2 8" key="1">
    <citation type="submission" date="2015-03" db="EMBL/GenBank/DDBJ databases">
        <authorList>
            <person name="Murphy D."/>
        </authorList>
    </citation>
    <scope>NUCLEOTIDE SEQUENCE [LARGE SCALE GENOMIC DNA]</scope>
    <source>
        <strain evidence="2 8">D16</strain>
    </source>
</reference>
<protein>
    <recommendedName>
        <fullName evidence="10">PASTA domain-containing protein</fullName>
    </recommendedName>
</protein>
<dbReference type="GeneID" id="98799125"/>
<proteinExistence type="predicted"/>
<evidence type="ECO:0000313" key="9">
    <source>
        <dbReference type="Proteomes" id="UP000193811"/>
    </source>
</evidence>
<name>A0A0J8U0B5_9MYCO</name>
<reference evidence="3 6" key="2">
    <citation type="submission" date="2015-06" db="EMBL/GenBank/DDBJ databases">
        <title>Genome sequence of Mycobacterium conceptionense strain MLE.</title>
        <authorList>
            <person name="Greninger A.L."/>
            <person name="Cunningham G."/>
            <person name="Chiu C.Y."/>
            <person name="Miller S."/>
        </authorList>
    </citation>
    <scope>NUCLEOTIDE SEQUENCE [LARGE SCALE GENOMIC DNA]</scope>
    <source>
        <strain evidence="3 6">MLE</strain>
    </source>
</reference>
<evidence type="ECO:0000313" key="3">
    <source>
        <dbReference type="EMBL" id="KMV13975.1"/>
    </source>
</evidence>
<gene>
    <name evidence="4" type="ORF">A5726_16700</name>
    <name evidence="3" type="ORF">ACT17_32470</name>
    <name evidence="5" type="ORF">AWB98_26965</name>
    <name evidence="2" type="ORF">BN970_06906</name>
</gene>
<evidence type="ECO:0000313" key="6">
    <source>
        <dbReference type="Proteomes" id="UP000037594"/>
    </source>
</evidence>
<dbReference type="EMBL" id="CTEF01000009">
    <property type="protein sequence ID" value="CQD25108.1"/>
    <property type="molecule type" value="Genomic_DNA"/>
</dbReference>
<dbReference type="Proteomes" id="UP000182227">
    <property type="component" value="Unassembled WGS sequence"/>
</dbReference>
<dbReference type="PATRIC" id="fig|451644.5.peg.6669"/>
<dbReference type="AlphaFoldDB" id="A0A0J8U0B5"/>
<dbReference type="EMBL" id="LQOP01000029">
    <property type="protein sequence ID" value="ORV21698.1"/>
    <property type="molecule type" value="Genomic_DNA"/>
</dbReference>
<dbReference type="Proteomes" id="UP000037594">
    <property type="component" value="Unassembled WGS sequence"/>
</dbReference>
<accession>A0A0J8U0B5</accession>
<reference evidence="4 7" key="4">
    <citation type="submission" date="2016-06" db="EMBL/GenBank/DDBJ databases">
        <authorList>
            <person name="Kjaerup R.B."/>
            <person name="Dalgaard T.S."/>
            <person name="Juul-Madsen H.R."/>
        </authorList>
    </citation>
    <scope>NUCLEOTIDE SEQUENCE [LARGE SCALE GENOMIC DNA]</scope>
    <source>
        <strain evidence="4 7">ACS1953</strain>
    </source>
</reference>
<sequence length="107" mass="11128">MTRISGTTVKALAVTTLISASGLGLAAPVLAAPTAQASAQATIAELEADGYRVILNKVGNASMDKCSVSAVRPGTSVKHSWIQRGPAGNVNPLVRYKTVYVDLMCKR</sequence>
<dbReference type="Proteomes" id="UP000193811">
    <property type="component" value="Unassembled WGS sequence"/>
</dbReference>
<feature type="signal peptide" evidence="1">
    <location>
        <begin position="1"/>
        <end position="26"/>
    </location>
</feature>
<organism evidence="3 6">
    <name type="scientific">Mycolicibacterium conceptionense</name>
    <dbReference type="NCBI Taxonomy" id="451644"/>
    <lineage>
        <taxon>Bacteria</taxon>
        <taxon>Bacillati</taxon>
        <taxon>Actinomycetota</taxon>
        <taxon>Actinomycetes</taxon>
        <taxon>Mycobacteriales</taxon>
        <taxon>Mycobacteriaceae</taxon>
        <taxon>Mycolicibacterium</taxon>
    </lineage>
</organism>
<evidence type="ECO:0000313" key="7">
    <source>
        <dbReference type="Proteomes" id="UP000093779"/>
    </source>
</evidence>
<evidence type="ECO:0000313" key="8">
    <source>
        <dbReference type="Proteomes" id="UP000182227"/>
    </source>
</evidence>
<reference evidence="5 9" key="3">
    <citation type="submission" date="2016-01" db="EMBL/GenBank/DDBJ databases">
        <title>The new phylogeny of the genus Mycobacterium.</title>
        <authorList>
            <person name="Tarcisio F."/>
            <person name="Conor M."/>
            <person name="Antonella G."/>
            <person name="Elisabetta G."/>
            <person name="Giulia F.S."/>
            <person name="Sara T."/>
            <person name="Anna F."/>
            <person name="Clotilde B."/>
            <person name="Roberto B."/>
            <person name="Veronica D.S."/>
            <person name="Fabio R."/>
            <person name="Monica P."/>
            <person name="Olivier J."/>
            <person name="Enrico T."/>
            <person name="Nicola S."/>
        </authorList>
    </citation>
    <scope>NUCLEOTIDE SEQUENCE [LARGE SCALE GENOMIC DNA]</scope>
    <source>
        <strain evidence="5 9">CCUG 50187</strain>
    </source>
</reference>